<evidence type="ECO:0000313" key="8">
    <source>
        <dbReference type="EMBL" id="ACK73625.1"/>
    </source>
</evidence>
<dbReference type="Pfam" id="PF13365">
    <property type="entry name" value="Trypsin_2"/>
    <property type="match status" value="1"/>
</dbReference>
<protein>
    <recommendedName>
        <fullName evidence="7">Serine protease</fullName>
        <ecNumber evidence="7">3.4.21.-</ecNumber>
    </recommendedName>
</protein>
<dbReference type="OrthoDB" id="462757at2"/>
<dbReference type="EC" id="3.4.21.-" evidence="7"/>
<dbReference type="PANTHER" id="PTHR43019">
    <property type="entry name" value="SERINE ENDOPROTEASE DEGS"/>
    <property type="match status" value="1"/>
</dbReference>
<sequence>MNDEELKECTVRIHWNGNKGHEGTGFFVSPRLILTCHHVIKSAKNSPVNIFWNDKPYTAEIKQVYPQIDLAILEIDSLDKFPQVQLDESVKIGDNLYTFGYPDNYPSGDRATFQCEGMTGDERPLIKFKAGQVRPGFSGSPLLNLATGKVCGIIIKTRDRNTDLGGRAIPIFEIFKVFPQLKIIDKLSNLIENPFIPLTGMINSLNLFFGREKDLKDAFEILNSGSSVAFIGEKAIGKSSLIWAMYLQAEKFLQVPRQPVYINLAEEVYHEDDFYTALCDKVGIPVCKGYLLSRELKSRRVLLFLDEVENMSWDGFTNPLRSQLRGLANKGSQDACLRLVIAANKPLNQLFCDSNIVSPFENICIEIFLQPWDEATIRRFIESRLSSTNCRFTEEEILELIEDTKGFPQKLMQKCYKLYKVKAGS</sequence>
<dbReference type="Gene3D" id="2.40.10.10">
    <property type="entry name" value="Trypsin-like serine proteases"/>
    <property type="match status" value="2"/>
</dbReference>
<evidence type="ECO:0000256" key="5">
    <source>
        <dbReference type="ARBA" id="ARBA00022801"/>
    </source>
</evidence>
<dbReference type="GO" id="GO:0005576">
    <property type="term" value="C:extracellular region"/>
    <property type="evidence" value="ECO:0007669"/>
    <property type="project" value="UniProtKB-SubCell"/>
</dbReference>
<dbReference type="InterPro" id="IPR043504">
    <property type="entry name" value="Peptidase_S1_PA_chymotrypsin"/>
</dbReference>
<evidence type="ECO:0000256" key="4">
    <source>
        <dbReference type="ARBA" id="ARBA00022729"/>
    </source>
</evidence>
<dbReference type="eggNOG" id="COG0265">
    <property type="taxonomic scope" value="Bacteria"/>
</dbReference>
<dbReference type="PRINTS" id="PR00839">
    <property type="entry name" value="V8PROTEASE"/>
</dbReference>
<name>B7KID8_GLOC7</name>
<organism evidence="8 9">
    <name type="scientific">Gloeothece citriformis (strain PCC 7424)</name>
    <name type="common">Cyanothece sp. (strain PCC 7424)</name>
    <dbReference type="NCBI Taxonomy" id="65393"/>
    <lineage>
        <taxon>Bacteria</taxon>
        <taxon>Bacillati</taxon>
        <taxon>Cyanobacteriota</taxon>
        <taxon>Cyanophyceae</taxon>
        <taxon>Oscillatoriophycideae</taxon>
        <taxon>Chroococcales</taxon>
        <taxon>Aphanothecaceae</taxon>
        <taxon>Gloeothece</taxon>
        <taxon>Gloeothece citriformis</taxon>
    </lineage>
</organism>
<dbReference type="GO" id="GO:0006508">
    <property type="term" value="P:proteolysis"/>
    <property type="evidence" value="ECO:0007669"/>
    <property type="project" value="UniProtKB-KW"/>
</dbReference>
<evidence type="ECO:0000256" key="2">
    <source>
        <dbReference type="ARBA" id="ARBA00008764"/>
    </source>
</evidence>
<dbReference type="SUPFAM" id="SSF52540">
    <property type="entry name" value="P-loop containing nucleoside triphosphate hydrolases"/>
    <property type="match status" value="1"/>
</dbReference>
<keyword evidence="3 7" id="KW-0645">Protease</keyword>
<evidence type="ECO:0000313" key="9">
    <source>
        <dbReference type="Proteomes" id="UP000002384"/>
    </source>
</evidence>
<evidence type="ECO:0000256" key="1">
    <source>
        <dbReference type="ARBA" id="ARBA00004613"/>
    </source>
</evidence>
<keyword evidence="6 7" id="KW-0720">Serine protease</keyword>
<evidence type="ECO:0000256" key="7">
    <source>
        <dbReference type="RuleBase" id="RU004296"/>
    </source>
</evidence>
<dbReference type="RefSeq" id="WP_015957203.1">
    <property type="nucleotide sequence ID" value="NC_011729.1"/>
</dbReference>
<reference evidence="9" key="1">
    <citation type="journal article" date="2011" name="MBio">
        <title>Novel metabolic attributes of the genus Cyanothece, comprising a group of unicellular nitrogen-fixing Cyanobacteria.</title>
        <authorList>
            <person name="Bandyopadhyay A."/>
            <person name="Elvitigala T."/>
            <person name="Welsh E."/>
            <person name="Stockel J."/>
            <person name="Liberton M."/>
            <person name="Min H."/>
            <person name="Sherman L.A."/>
            <person name="Pakrasi H.B."/>
        </authorList>
    </citation>
    <scope>NUCLEOTIDE SEQUENCE [LARGE SCALE GENOMIC DNA]</scope>
    <source>
        <strain evidence="9">PCC 7424</strain>
    </source>
</reference>
<dbReference type="KEGG" id="cyc:PCC7424_5277"/>
<keyword evidence="5 7" id="KW-0378">Hydrolase</keyword>
<proteinExistence type="inferred from homology"/>
<dbReference type="InterPro" id="IPR009003">
    <property type="entry name" value="Peptidase_S1_PA"/>
</dbReference>
<dbReference type="InterPro" id="IPR027417">
    <property type="entry name" value="P-loop_NTPase"/>
</dbReference>
<gene>
    <name evidence="8" type="ordered locus">PCC7424_5277</name>
</gene>
<dbReference type="InterPro" id="IPR008256">
    <property type="entry name" value="Peptidase_S1B"/>
</dbReference>
<keyword evidence="4" id="KW-0732">Signal</keyword>
<dbReference type="EMBL" id="CP001291">
    <property type="protein sequence ID" value="ACK73625.1"/>
    <property type="molecule type" value="Genomic_DNA"/>
</dbReference>
<keyword evidence="9" id="KW-1185">Reference proteome</keyword>
<comment type="subcellular location">
    <subcellularLocation>
        <location evidence="1">Secreted</location>
    </subcellularLocation>
</comment>
<evidence type="ECO:0000256" key="3">
    <source>
        <dbReference type="ARBA" id="ARBA00022670"/>
    </source>
</evidence>
<dbReference type="Gene3D" id="3.40.50.300">
    <property type="entry name" value="P-loop containing nucleotide triphosphate hydrolases"/>
    <property type="match status" value="1"/>
</dbReference>
<dbReference type="HOGENOM" id="CLU_635868_0_0_3"/>
<evidence type="ECO:0000256" key="6">
    <source>
        <dbReference type="ARBA" id="ARBA00022825"/>
    </source>
</evidence>
<dbReference type="SUPFAM" id="SSF50494">
    <property type="entry name" value="Trypsin-like serine proteases"/>
    <property type="match status" value="1"/>
</dbReference>
<dbReference type="GO" id="GO:0008236">
    <property type="term" value="F:serine-type peptidase activity"/>
    <property type="evidence" value="ECO:0007669"/>
    <property type="project" value="UniProtKB-KW"/>
</dbReference>
<dbReference type="eggNOG" id="COG1672">
    <property type="taxonomic scope" value="Bacteria"/>
</dbReference>
<accession>B7KID8</accession>
<dbReference type="Proteomes" id="UP000002384">
    <property type="component" value="Chromosome"/>
</dbReference>
<dbReference type="AlphaFoldDB" id="B7KID8"/>
<comment type="similarity">
    <text evidence="2 7">Belongs to the peptidase S1B family.</text>
</comment>
<dbReference type="STRING" id="65393.PCC7424_5277"/>
<dbReference type="PANTHER" id="PTHR43019:SF23">
    <property type="entry name" value="PROTEASE DO-LIKE 5, CHLOROPLASTIC"/>
    <property type="match status" value="1"/>
</dbReference>